<protein>
    <recommendedName>
        <fullName evidence="4">GDYXXLXY domain-containing protein</fullName>
    </recommendedName>
</protein>
<keyword evidence="1" id="KW-0472">Membrane</keyword>
<evidence type="ECO:0008006" key="4">
    <source>
        <dbReference type="Google" id="ProtNLM"/>
    </source>
</evidence>
<keyword evidence="3" id="KW-1185">Reference proteome</keyword>
<dbReference type="InterPro" id="IPR025833">
    <property type="entry name" value="GDYXXLXY"/>
</dbReference>
<sequence>MNGLLKNFGRFGAAVIILAVVQTIILVWLINGRVSLLRSHDVVTLKSEPIDPRDLFRGDYVVLSYGISRLALDGLPGDKDLKQGDTVYVEISPKRDTWLAEGVWRKPPTPADGNKVIRGRVSQVTKNVPRVRPTPSGKDVEETPCPECEMATVAYGIESYFVPEGQGRKLEEERNARALSVDVAIARDGEAAIKGIRLNGDLLYEEPLF</sequence>
<gene>
    <name evidence="2" type="ORF">F2P47_13460</name>
</gene>
<dbReference type="RefSeq" id="WP_152216893.1">
    <property type="nucleotide sequence ID" value="NZ_JBAQYD010000264.1"/>
</dbReference>
<comment type="caution">
    <text evidence="2">The sequence shown here is derived from an EMBL/GenBank/DDBJ whole genome shotgun (WGS) entry which is preliminary data.</text>
</comment>
<accession>A0A6N6VF39</accession>
<dbReference type="Proteomes" id="UP000468901">
    <property type="component" value="Unassembled WGS sequence"/>
</dbReference>
<evidence type="ECO:0000313" key="3">
    <source>
        <dbReference type="Proteomes" id="UP000468901"/>
    </source>
</evidence>
<keyword evidence="1" id="KW-1133">Transmembrane helix</keyword>
<reference evidence="2 3" key="1">
    <citation type="submission" date="2019-09" db="EMBL/GenBank/DDBJ databases">
        <title>Parvibaculum sedimenti sp. nov., isolated from sediment.</title>
        <authorList>
            <person name="Wang Y."/>
        </authorList>
    </citation>
    <scope>NUCLEOTIDE SEQUENCE [LARGE SCALE GENOMIC DNA]</scope>
    <source>
        <strain evidence="2 3">HXT-9</strain>
    </source>
</reference>
<evidence type="ECO:0000313" key="2">
    <source>
        <dbReference type="EMBL" id="KAB7739221.1"/>
    </source>
</evidence>
<proteinExistence type="predicted"/>
<keyword evidence="1" id="KW-0812">Transmembrane</keyword>
<dbReference type="AlphaFoldDB" id="A0A6N6VF39"/>
<organism evidence="2 3">
    <name type="scientific">Parvibaculum sedimenti</name>
    <dbReference type="NCBI Taxonomy" id="2608632"/>
    <lineage>
        <taxon>Bacteria</taxon>
        <taxon>Pseudomonadati</taxon>
        <taxon>Pseudomonadota</taxon>
        <taxon>Alphaproteobacteria</taxon>
        <taxon>Hyphomicrobiales</taxon>
        <taxon>Parvibaculaceae</taxon>
        <taxon>Parvibaculum</taxon>
    </lineage>
</organism>
<dbReference type="EMBL" id="WESC01000012">
    <property type="protein sequence ID" value="KAB7739221.1"/>
    <property type="molecule type" value="Genomic_DNA"/>
</dbReference>
<evidence type="ECO:0000256" key="1">
    <source>
        <dbReference type="SAM" id="Phobius"/>
    </source>
</evidence>
<dbReference type="Pfam" id="PF14345">
    <property type="entry name" value="GDYXXLXY"/>
    <property type="match status" value="1"/>
</dbReference>
<name>A0A6N6VF39_9HYPH</name>
<feature type="transmembrane region" description="Helical" evidence="1">
    <location>
        <begin position="12"/>
        <end position="30"/>
    </location>
</feature>